<dbReference type="CDD" id="cd00130">
    <property type="entry name" value="PAS"/>
    <property type="match status" value="1"/>
</dbReference>
<dbReference type="InterPro" id="IPR035965">
    <property type="entry name" value="PAS-like_dom_sf"/>
</dbReference>
<evidence type="ECO:0000259" key="4">
    <source>
        <dbReference type="PROSITE" id="PS50112"/>
    </source>
</evidence>
<dbReference type="AlphaFoldDB" id="A0A434A5N9"/>
<sequence>MKKAKLEEIANHNSVPILAWDFHYEYLNELKVDFADLKKVKEISAHFAWDEEHLNISERIREEVVVVTDVDLKIVFASSGITTMTGYTESEVLGKTPKMFQGKETSKTDLKEIREAIELQIPFEKIVKNYKKNGKPYICRIYGSPVFNLKGKLSHFIAFEKEDLSA</sequence>
<evidence type="ECO:0000256" key="1">
    <source>
        <dbReference type="ARBA" id="ARBA00022630"/>
    </source>
</evidence>
<protein>
    <submittedName>
        <fullName evidence="5">PAS domain-containing protein</fullName>
    </submittedName>
</protein>
<dbReference type="Pfam" id="PF13426">
    <property type="entry name" value="PAS_9"/>
    <property type="match status" value="1"/>
</dbReference>
<dbReference type="SUPFAM" id="SSF55785">
    <property type="entry name" value="PYP-like sensor domain (PAS domain)"/>
    <property type="match status" value="1"/>
</dbReference>
<gene>
    <name evidence="5" type="ORF">D0817_13590</name>
</gene>
<dbReference type="InterPro" id="IPR000014">
    <property type="entry name" value="PAS"/>
</dbReference>
<reference evidence="6" key="1">
    <citation type="journal article" date="2019" name="Syst. Appl. Microbiol.">
        <title>Flavobacterium circumlabens sp. nov. and Flavobacterium cupreum sp. nov., two psychrotrophic species isolated from Antarctic environmental samples.</title>
        <authorList>
            <person name="Kralova S."/>
            <person name="Busse H.-J."/>
            <person name="Svec P."/>
            <person name="Maslanova I."/>
            <person name="Stankova E."/>
            <person name="Bartak M."/>
            <person name="Sedlacek I."/>
        </authorList>
    </citation>
    <scope>NUCLEOTIDE SEQUENCE [LARGE SCALE GENOMIC DNA]</scope>
    <source>
        <strain evidence="6">CCM 8825</strain>
    </source>
</reference>
<keyword evidence="2" id="KW-0288">FMN</keyword>
<proteinExistence type="predicted"/>
<dbReference type="Proteomes" id="UP000288102">
    <property type="component" value="Unassembled WGS sequence"/>
</dbReference>
<comment type="caution">
    <text evidence="5">The sequence shown here is derived from an EMBL/GenBank/DDBJ whole genome shotgun (WGS) entry which is preliminary data.</text>
</comment>
<dbReference type="Gene3D" id="3.30.450.20">
    <property type="entry name" value="PAS domain"/>
    <property type="match status" value="1"/>
</dbReference>
<accession>A0A434A5N9</accession>
<organism evidence="5 6">
    <name type="scientific">Flavobacterium cupreum</name>
    <dbReference type="NCBI Taxonomy" id="2133766"/>
    <lineage>
        <taxon>Bacteria</taxon>
        <taxon>Pseudomonadati</taxon>
        <taxon>Bacteroidota</taxon>
        <taxon>Flavobacteriia</taxon>
        <taxon>Flavobacteriales</taxon>
        <taxon>Flavobacteriaceae</taxon>
        <taxon>Flavobacterium</taxon>
    </lineage>
</organism>
<evidence type="ECO:0000256" key="3">
    <source>
        <dbReference type="ARBA" id="ARBA00022991"/>
    </source>
</evidence>
<evidence type="ECO:0000313" key="5">
    <source>
        <dbReference type="EMBL" id="RUT69652.1"/>
    </source>
</evidence>
<keyword evidence="3" id="KW-0157">Chromophore</keyword>
<dbReference type="OrthoDB" id="5760647at2"/>
<dbReference type="RefSeq" id="WP_127338893.1">
    <property type="nucleotide sequence ID" value="NZ_QWDM01000008.1"/>
</dbReference>
<dbReference type="PROSITE" id="PS50112">
    <property type="entry name" value="PAS"/>
    <property type="match status" value="1"/>
</dbReference>
<evidence type="ECO:0000256" key="2">
    <source>
        <dbReference type="ARBA" id="ARBA00022643"/>
    </source>
</evidence>
<keyword evidence="6" id="KW-1185">Reference proteome</keyword>
<feature type="domain" description="PAS" evidence="4">
    <location>
        <begin position="65"/>
        <end position="120"/>
    </location>
</feature>
<keyword evidence="1" id="KW-0285">Flavoprotein</keyword>
<name>A0A434A5N9_9FLAO</name>
<dbReference type="NCBIfam" id="TIGR00229">
    <property type="entry name" value="sensory_box"/>
    <property type="match status" value="1"/>
</dbReference>
<evidence type="ECO:0000313" key="6">
    <source>
        <dbReference type="Proteomes" id="UP000288102"/>
    </source>
</evidence>
<dbReference type="EMBL" id="QWDM01000008">
    <property type="protein sequence ID" value="RUT69652.1"/>
    <property type="molecule type" value="Genomic_DNA"/>
</dbReference>
<dbReference type="PANTHER" id="PTHR47429:SF2">
    <property type="entry name" value="PROTEIN TWIN LOV 1"/>
    <property type="match status" value="1"/>
</dbReference>
<dbReference type="PANTHER" id="PTHR47429">
    <property type="entry name" value="PROTEIN TWIN LOV 1"/>
    <property type="match status" value="1"/>
</dbReference>